<dbReference type="InterPro" id="IPR036291">
    <property type="entry name" value="NAD(P)-bd_dom_sf"/>
</dbReference>
<sequence>MPLTASSPTRFHTLQNISIILLSAIFAPLCTLVAILSHIISPFTKTSRHIERHRQWRKISSSTFRPRTVLVTGIGTDKGLMLARAFYRAGHCVIGADFEPYYIPVAGHFSKSMEDAEAAEVIERETKCRAIQFSPSLTSTLQEELSFIKHTRNLGLNVPNTHIITSEMEVLRILYPSPPDLSSTKPQAQDEQYTIKPVNPDDPNTTLLPLPSFQETQSHIRHLNPAPSHPFILQQFTPGQEYLTHSLILQGTLKAFVACPSPSSHITHFAPLYSTSALSLAMQTYTSEYARKTGLTITGHLSLTFLIADAIANNEESHFGVSATEIQHLMTKIYAISCSPRVHASTILLSDSSEDLAEIYLSLLPGHEPPGIANGHRDPQQIVVPSPAIEGYYFLGYDVLNLVCMPFLKVLKWETGIRTMVQCWLLFAGHVLFWREAMWEFWDPWPWWFTYVVYWPLMFGVRLWEGKGSGEVSTGEMTSAK</sequence>
<evidence type="ECO:0000313" key="3">
    <source>
        <dbReference type="Proteomes" id="UP000254866"/>
    </source>
</evidence>
<dbReference type="OrthoDB" id="186626at2759"/>
<dbReference type="GeneID" id="43602193"/>
<dbReference type="AlphaFoldDB" id="A0A370TCH4"/>
<gene>
    <name evidence="2" type="ORF">BP5553_09344</name>
</gene>
<evidence type="ECO:0000313" key="2">
    <source>
        <dbReference type="EMBL" id="RDL31942.1"/>
    </source>
</evidence>
<dbReference type="SUPFAM" id="SSF51735">
    <property type="entry name" value="NAD(P)-binding Rossmann-fold domains"/>
    <property type="match status" value="1"/>
</dbReference>
<keyword evidence="1" id="KW-0812">Transmembrane</keyword>
<protein>
    <submittedName>
        <fullName evidence="2">Uncharacterized protein</fullName>
    </submittedName>
</protein>
<organism evidence="2 3">
    <name type="scientific">Venustampulla echinocandica</name>
    <dbReference type="NCBI Taxonomy" id="2656787"/>
    <lineage>
        <taxon>Eukaryota</taxon>
        <taxon>Fungi</taxon>
        <taxon>Dikarya</taxon>
        <taxon>Ascomycota</taxon>
        <taxon>Pezizomycotina</taxon>
        <taxon>Leotiomycetes</taxon>
        <taxon>Helotiales</taxon>
        <taxon>Pleuroascaceae</taxon>
        <taxon>Venustampulla</taxon>
    </lineage>
</organism>
<reference evidence="2 3" key="1">
    <citation type="journal article" date="2018" name="IMA Fungus">
        <title>IMA Genome-F 9: Draft genome sequence of Annulohypoxylon stygium, Aspergillus mulundensis, Berkeleyomyces basicola (syn. Thielaviopsis basicola), Ceratocystis smalleyi, two Cercospora beticola strains, Coleophoma cylindrospora, Fusarium fracticaudum, Phialophora cf. hyalina, and Morchella septimelata.</title>
        <authorList>
            <person name="Wingfield B.D."/>
            <person name="Bills G.F."/>
            <person name="Dong Y."/>
            <person name="Huang W."/>
            <person name="Nel W.J."/>
            <person name="Swalarsk-Parry B.S."/>
            <person name="Vaghefi N."/>
            <person name="Wilken P.M."/>
            <person name="An Z."/>
            <person name="de Beer Z.W."/>
            <person name="De Vos L."/>
            <person name="Chen L."/>
            <person name="Duong T.A."/>
            <person name="Gao Y."/>
            <person name="Hammerbacher A."/>
            <person name="Kikkert J.R."/>
            <person name="Li Y."/>
            <person name="Li H."/>
            <person name="Li K."/>
            <person name="Li Q."/>
            <person name="Liu X."/>
            <person name="Ma X."/>
            <person name="Naidoo K."/>
            <person name="Pethybridge S.J."/>
            <person name="Sun J."/>
            <person name="Steenkamp E.T."/>
            <person name="van der Nest M.A."/>
            <person name="van Wyk S."/>
            <person name="Wingfield M.J."/>
            <person name="Xiong C."/>
            <person name="Yue Q."/>
            <person name="Zhang X."/>
        </authorList>
    </citation>
    <scope>NUCLEOTIDE SEQUENCE [LARGE SCALE GENOMIC DNA]</scope>
    <source>
        <strain evidence="2 3">BP 5553</strain>
    </source>
</reference>
<keyword evidence="1" id="KW-1133">Transmembrane helix</keyword>
<accession>A0A370TCH4</accession>
<keyword evidence="3" id="KW-1185">Reference proteome</keyword>
<proteinExistence type="predicted"/>
<name>A0A370TCH4_9HELO</name>
<keyword evidence="1" id="KW-0472">Membrane</keyword>
<comment type="caution">
    <text evidence="2">The sequence shown here is derived from an EMBL/GenBank/DDBJ whole genome shotgun (WGS) entry which is preliminary data.</text>
</comment>
<evidence type="ECO:0000256" key="1">
    <source>
        <dbReference type="SAM" id="Phobius"/>
    </source>
</evidence>
<dbReference type="EMBL" id="NPIC01000011">
    <property type="protein sequence ID" value="RDL31942.1"/>
    <property type="molecule type" value="Genomic_DNA"/>
</dbReference>
<dbReference type="Proteomes" id="UP000254866">
    <property type="component" value="Unassembled WGS sequence"/>
</dbReference>
<dbReference type="RefSeq" id="XP_031865874.1">
    <property type="nucleotide sequence ID" value="XM_032017967.1"/>
</dbReference>
<feature type="transmembrane region" description="Helical" evidence="1">
    <location>
        <begin position="20"/>
        <end position="44"/>
    </location>
</feature>